<proteinExistence type="predicted"/>
<evidence type="ECO:0000313" key="2">
    <source>
        <dbReference type="Proteomes" id="UP000676336"/>
    </source>
</evidence>
<organism evidence="1 2">
    <name type="scientific">Rotaria magnacalcarata</name>
    <dbReference type="NCBI Taxonomy" id="392030"/>
    <lineage>
        <taxon>Eukaryota</taxon>
        <taxon>Metazoa</taxon>
        <taxon>Spiralia</taxon>
        <taxon>Gnathifera</taxon>
        <taxon>Rotifera</taxon>
        <taxon>Eurotatoria</taxon>
        <taxon>Bdelloidea</taxon>
        <taxon>Philodinida</taxon>
        <taxon>Philodinidae</taxon>
        <taxon>Rotaria</taxon>
    </lineage>
</organism>
<reference evidence="1" key="1">
    <citation type="submission" date="2021-02" db="EMBL/GenBank/DDBJ databases">
        <authorList>
            <person name="Nowell W R."/>
        </authorList>
    </citation>
    <scope>NUCLEOTIDE SEQUENCE</scope>
</reference>
<sequence length="25" mass="2837">NVPLKLTRDMLPLTEFPPRSVSKPT</sequence>
<accession>A0A8S2RIT3</accession>
<comment type="caution">
    <text evidence="1">The sequence shown here is derived from an EMBL/GenBank/DDBJ whole genome shotgun (WGS) entry which is preliminary data.</text>
</comment>
<feature type="non-terminal residue" evidence="1">
    <location>
        <position position="1"/>
    </location>
</feature>
<gene>
    <name evidence="1" type="ORF">SMN809_LOCUS20352</name>
</gene>
<name>A0A8S2RIT3_9BILA</name>
<dbReference type="EMBL" id="CAJOBI010012402">
    <property type="protein sequence ID" value="CAF4165061.1"/>
    <property type="molecule type" value="Genomic_DNA"/>
</dbReference>
<dbReference type="Proteomes" id="UP000676336">
    <property type="component" value="Unassembled WGS sequence"/>
</dbReference>
<evidence type="ECO:0000313" key="1">
    <source>
        <dbReference type="EMBL" id="CAF4165061.1"/>
    </source>
</evidence>
<dbReference type="AlphaFoldDB" id="A0A8S2RIT3"/>
<protein>
    <submittedName>
        <fullName evidence="1">Uncharacterized protein</fullName>
    </submittedName>
</protein>